<dbReference type="InterPro" id="IPR006145">
    <property type="entry name" value="PsdUridine_synth_RsuA/RluA"/>
</dbReference>
<gene>
    <name evidence="5" type="ORF">Ga0123461_1476</name>
</gene>
<feature type="domain" description="RNA-binding S4" evidence="4">
    <location>
        <begin position="23"/>
        <end position="84"/>
    </location>
</feature>
<name>A0A2K8KY22_MARES</name>
<evidence type="ECO:0000313" key="5">
    <source>
        <dbReference type="EMBL" id="ATX79890.1"/>
    </source>
</evidence>
<dbReference type="InterPro" id="IPR050188">
    <property type="entry name" value="RluA_PseudoU_synthase"/>
</dbReference>
<dbReference type="EMBL" id="CP018799">
    <property type="protein sequence ID" value="ATX79890.1"/>
    <property type="molecule type" value="Genomic_DNA"/>
</dbReference>
<evidence type="ECO:0000259" key="4">
    <source>
        <dbReference type="SMART" id="SM00363"/>
    </source>
</evidence>
<dbReference type="AlphaFoldDB" id="A0A2K8KY22"/>
<keyword evidence="3" id="KW-0694">RNA-binding</keyword>
<dbReference type="Pfam" id="PF00849">
    <property type="entry name" value="PseudoU_synth_2"/>
    <property type="match status" value="1"/>
</dbReference>
<dbReference type="InterPro" id="IPR036986">
    <property type="entry name" value="S4_RNA-bd_sf"/>
</dbReference>
<dbReference type="Gene3D" id="3.10.290.10">
    <property type="entry name" value="RNA-binding S4 domain"/>
    <property type="match status" value="1"/>
</dbReference>
<dbReference type="PANTHER" id="PTHR21600">
    <property type="entry name" value="MITOCHONDRIAL RNA PSEUDOURIDINE SYNTHASE"/>
    <property type="match status" value="1"/>
</dbReference>
<organism evidence="5 6">
    <name type="scientific">Mariprofundus aestuarium</name>
    <dbReference type="NCBI Taxonomy" id="1921086"/>
    <lineage>
        <taxon>Bacteria</taxon>
        <taxon>Pseudomonadati</taxon>
        <taxon>Pseudomonadota</taxon>
        <taxon>Candidatius Mariprofundia</taxon>
        <taxon>Mariprofundales</taxon>
        <taxon>Mariprofundaceae</taxon>
        <taxon>Mariprofundus</taxon>
    </lineage>
</organism>
<evidence type="ECO:0000256" key="1">
    <source>
        <dbReference type="ARBA" id="ARBA00010876"/>
    </source>
</evidence>
<sequence length="293" mass="33602">MSIPKPSDYKDLRSTITGESHGMRLDLALASCFSLSRRRLRKAIDEGGVYLNRKRCRTAGRILKTGDTLRLVLLENERLTPFDPSQLIWQQPPLYLINKRCGQYSQEALHRSRGTLPDELARHLKLLPQQAESLRPVHRLDRGTSGLMLFSSDARVLNHIQAHWKQAAFKRYLAVTEPAPEWDKKMITLAIDKTRDSKGCYHVSDSGRPCESEARVIERRGNRALLEMIPHTGRTHQLRVHLSSLGCPILGDTRYGGKTHTRLMLHAQYLRLDTPALTTGKEWEAQPEENWQW</sequence>
<keyword evidence="2 5" id="KW-0413">Isomerase</keyword>
<proteinExistence type="inferred from homology"/>
<dbReference type="Proteomes" id="UP000231701">
    <property type="component" value="Chromosome"/>
</dbReference>
<dbReference type="PROSITE" id="PS01129">
    <property type="entry name" value="PSI_RLU"/>
    <property type="match status" value="1"/>
</dbReference>
<dbReference type="SMART" id="SM00363">
    <property type="entry name" value="S4"/>
    <property type="match status" value="1"/>
</dbReference>
<dbReference type="Gene3D" id="3.30.2350.10">
    <property type="entry name" value="Pseudouridine synthase"/>
    <property type="match status" value="1"/>
</dbReference>
<evidence type="ECO:0000256" key="3">
    <source>
        <dbReference type="PROSITE-ProRule" id="PRU00182"/>
    </source>
</evidence>
<dbReference type="GO" id="GO:0160140">
    <property type="term" value="F:23S rRNA pseudouridine(1911/1915/1917) synthase activity"/>
    <property type="evidence" value="ECO:0007669"/>
    <property type="project" value="UniProtKB-EC"/>
</dbReference>
<dbReference type="InterPro" id="IPR006224">
    <property type="entry name" value="PsdUridine_synth_RluA-like_CS"/>
</dbReference>
<dbReference type="CDD" id="cd00165">
    <property type="entry name" value="S4"/>
    <property type="match status" value="1"/>
</dbReference>
<dbReference type="KEGG" id="maes:Ga0123461_1476"/>
<dbReference type="RefSeq" id="WP_232710083.1">
    <property type="nucleotide sequence ID" value="NZ_CP018799.1"/>
</dbReference>
<dbReference type="Pfam" id="PF01479">
    <property type="entry name" value="S4"/>
    <property type="match status" value="1"/>
</dbReference>
<dbReference type="GO" id="GO:0000455">
    <property type="term" value="P:enzyme-directed rRNA pseudouridine synthesis"/>
    <property type="evidence" value="ECO:0007669"/>
    <property type="project" value="TreeGrafter"/>
</dbReference>
<dbReference type="SUPFAM" id="SSF55120">
    <property type="entry name" value="Pseudouridine synthase"/>
    <property type="match status" value="1"/>
</dbReference>
<comment type="similarity">
    <text evidence="1">Belongs to the pseudouridine synthase RluA family.</text>
</comment>
<dbReference type="InterPro" id="IPR020103">
    <property type="entry name" value="PsdUridine_synth_cat_dom_sf"/>
</dbReference>
<dbReference type="InterPro" id="IPR002942">
    <property type="entry name" value="S4_RNA-bd"/>
</dbReference>
<accession>A0A2K8KY22</accession>
<dbReference type="EC" id="5.4.99.23" evidence="5"/>
<keyword evidence="6" id="KW-1185">Reference proteome</keyword>
<dbReference type="CDD" id="cd02869">
    <property type="entry name" value="PseudoU_synth_RluA_like"/>
    <property type="match status" value="1"/>
</dbReference>
<dbReference type="PANTHER" id="PTHR21600:SF87">
    <property type="entry name" value="RNA PSEUDOURIDYLATE SYNTHASE DOMAIN-CONTAINING PROTEIN 1"/>
    <property type="match status" value="1"/>
</dbReference>
<dbReference type="PROSITE" id="PS50889">
    <property type="entry name" value="S4"/>
    <property type="match status" value="1"/>
</dbReference>
<protein>
    <submittedName>
        <fullName evidence="5">23S rRNA pseudouridine1911/1915/1917 synthase</fullName>
        <ecNumber evidence="5">5.4.99.23</ecNumber>
    </submittedName>
</protein>
<reference evidence="5 6" key="1">
    <citation type="submission" date="2016-12" db="EMBL/GenBank/DDBJ databases">
        <title>Isolation and genomic insights into novel planktonic Zetaproteobacteria from stratified waters of the Chesapeake Bay.</title>
        <authorList>
            <person name="McAllister S.M."/>
            <person name="Kato S."/>
            <person name="Chan C.S."/>
            <person name="Chiu B.K."/>
            <person name="Field E.K."/>
        </authorList>
    </citation>
    <scope>NUCLEOTIDE SEQUENCE [LARGE SCALE GENOMIC DNA]</scope>
    <source>
        <strain evidence="5 6">CP-5</strain>
    </source>
</reference>
<evidence type="ECO:0000256" key="2">
    <source>
        <dbReference type="ARBA" id="ARBA00023235"/>
    </source>
</evidence>
<dbReference type="SUPFAM" id="SSF55174">
    <property type="entry name" value="Alpha-L RNA-binding motif"/>
    <property type="match status" value="1"/>
</dbReference>
<dbReference type="GO" id="GO:0003723">
    <property type="term" value="F:RNA binding"/>
    <property type="evidence" value="ECO:0007669"/>
    <property type="project" value="UniProtKB-KW"/>
</dbReference>
<evidence type="ECO:0000313" key="6">
    <source>
        <dbReference type="Proteomes" id="UP000231701"/>
    </source>
</evidence>